<protein>
    <submittedName>
        <fullName evidence="2">Uncharacterized protein</fullName>
    </submittedName>
</protein>
<proteinExistence type="predicted"/>
<name>A0AB39U7Y1_9BIFI</name>
<sequence>MAWDSDGAGVEVVGCVRGLGRVRLWGGLEFFEFSGAFEQSPYQWRQVAHGCALIVDGMAQPRDAHSQQRGIGAVAVMVMAVRLRVLAWLDAGRHRVGGVAGLGWRDSMLAFPHGVTALLAAIDLVAARIVQLDAAGRAGLHVVALSALCRRSAAHIRSLVDAKSMPSRCSGRFIESRRTMHAGRTPLQSPTIPPTGLPMRLSLQRQRSHGHARSNLSMGGVPQTGSGHYRRIDEKNACRVQNI</sequence>
<gene>
    <name evidence="2" type="ORF">QN215_02835</name>
</gene>
<organism evidence="2">
    <name type="scientific">Bifidobacterium aquikefiricola</name>
    <dbReference type="NCBI Taxonomy" id="3059038"/>
    <lineage>
        <taxon>Bacteria</taxon>
        <taxon>Bacillati</taxon>
        <taxon>Actinomycetota</taxon>
        <taxon>Actinomycetes</taxon>
        <taxon>Bifidobacteriales</taxon>
        <taxon>Bifidobacteriaceae</taxon>
        <taxon>Bifidobacterium</taxon>
    </lineage>
</organism>
<evidence type="ECO:0000313" key="2">
    <source>
        <dbReference type="EMBL" id="XDS45078.1"/>
    </source>
</evidence>
<dbReference type="AlphaFoldDB" id="A0AB39U7Y1"/>
<evidence type="ECO:0000256" key="1">
    <source>
        <dbReference type="SAM" id="MobiDB-lite"/>
    </source>
</evidence>
<dbReference type="KEGG" id="baqk:QN215_02835"/>
<accession>A0AB39U7Y1</accession>
<reference evidence="2" key="1">
    <citation type="submission" date="2023-07" db="EMBL/GenBank/DDBJ databases">
        <title>Bifidobacterium aquikefiriaerophilum sp. nov. and Bifidobacterium eccum sp. nov., isolated from water kefir.</title>
        <authorList>
            <person name="Breselge S."/>
            <person name="Bellassi P."/>
            <person name="Barcenilla C."/>
            <person name="Alvarez-Ordonez A."/>
            <person name="Morelli L."/>
            <person name="Cotter P.D."/>
        </authorList>
    </citation>
    <scope>NUCLEOTIDE SEQUENCE</scope>
    <source>
        <strain evidence="2">WK041_4_12</strain>
    </source>
</reference>
<dbReference type="EMBL" id="CP129674">
    <property type="protein sequence ID" value="XDS45078.1"/>
    <property type="molecule type" value="Genomic_DNA"/>
</dbReference>
<dbReference type="RefSeq" id="WP_369344619.1">
    <property type="nucleotide sequence ID" value="NZ_CP129674.1"/>
</dbReference>
<feature type="region of interest" description="Disordered" evidence="1">
    <location>
        <begin position="204"/>
        <end position="235"/>
    </location>
</feature>